<dbReference type="Gene3D" id="3.40.250.10">
    <property type="entry name" value="Rhodanese-like domain"/>
    <property type="match status" value="2"/>
</dbReference>
<dbReference type="RefSeq" id="WP_073593108.1">
    <property type="nucleotide sequence ID" value="NZ_MRCE01000007.1"/>
</dbReference>
<dbReference type="PROSITE" id="PS00380">
    <property type="entry name" value="RHODANESE_1"/>
    <property type="match status" value="1"/>
</dbReference>
<dbReference type="SMART" id="SM00450">
    <property type="entry name" value="RHOD"/>
    <property type="match status" value="2"/>
</dbReference>
<evidence type="ECO:0000313" key="3">
    <source>
        <dbReference type="EMBL" id="OKH38697.1"/>
    </source>
</evidence>
<dbReference type="SUPFAM" id="SSF56281">
    <property type="entry name" value="Metallo-hydrolase/oxidoreductase"/>
    <property type="match status" value="1"/>
</dbReference>
<dbReference type="SMART" id="SM00849">
    <property type="entry name" value="Lactamase_B"/>
    <property type="match status" value="1"/>
</dbReference>
<dbReference type="InterPro" id="IPR001307">
    <property type="entry name" value="Thiosulphate_STrfase_CS"/>
</dbReference>
<feature type="domain" description="Rhodanese" evidence="2">
    <location>
        <begin position="374"/>
        <end position="462"/>
    </location>
</feature>
<evidence type="ECO:0000313" key="4">
    <source>
        <dbReference type="Proteomes" id="UP000185860"/>
    </source>
</evidence>
<feature type="domain" description="Rhodanese" evidence="2">
    <location>
        <begin position="269"/>
        <end position="360"/>
    </location>
</feature>
<dbReference type="InterPro" id="IPR044528">
    <property type="entry name" value="POD-like_MBL-fold"/>
</dbReference>
<comment type="caution">
    <text evidence="3">The sequence shown here is derived from an EMBL/GenBank/DDBJ whole genome shotgun (WGS) entry which is preliminary data.</text>
</comment>
<dbReference type="InterPro" id="IPR051682">
    <property type="entry name" value="Mito_Persulfide_Diox"/>
</dbReference>
<sequence length="470" mass="51968">MALVLEQINVEGLAHLSYLVGDDKAGVAAVIDPRRDVDVYLQMARDRGVRITHILETHIHADFVSGSHELKARTNATIYGGRTDDYQFELQQMQEGDEVHLGSVTLRALQTPGHTPEHICLLIFDAKQGDKPFGIFTGDTLFNLDVGRPDLLGTGSEKELATQLYHSLFDKLVPLGDRIEVYPCHGAGSSCGKSIGDRRQSTIGNEKVFSPALKERSEQQFVEWILSDMPEAPTHYPRLKKVNAKGATIKGCVPTLAPLSPQEFREIMQKENSLVIDTRSILAFGGGHIPGAINIALLPAFPNWVGWMIPPEKKLLLVVESDRDIKLVTEQLFRIGYDNLVGYLHSGMTSWQNAGLPLQRTGEWTVHELNQHKNDPSLTILDVRTDSEFNSGFVPGAKHIFVAHLEENLDKLDRSKTIATYCGTGYRASIAASLLQKHGFENVINIPGSWTAWKGAQLPVEKPKQMAGVS</sequence>
<organism evidence="3 4">
    <name type="scientific">[Phormidium ambiguum] IAM M-71</name>
    <dbReference type="NCBI Taxonomy" id="454136"/>
    <lineage>
        <taxon>Bacteria</taxon>
        <taxon>Bacillati</taxon>
        <taxon>Cyanobacteriota</taxon>
        <taxon>Cyanophyceae</taxon>
        <taxon>Oscillatoriophycideae</taxon>
        <taxon>Aerosakkonematales</taxon>
        <taxon>Aerosakkonemataceae</taxon>
        <taxon>Floridanema</taxon>
    </lineage>
</organism>
<dbReference type="SUPFAM" id="SSF52821">
    <property type="entry name" value="Rhodanese/Cell cycle control phosphatase"/>
    <property type="match status" value="2"/>
</dbReference>
<dbReference type="InterPro" id="IPR001763">
    <property type="entry name" value="Rhodanese-like_dom"/>
</dbReference>
<dbReference type="Gene3D" id="3.60.15.10">
    <property type="entry name" value="Ribonuclease Z/Hydroxyacylglutathione hydrolase-like"/>
    <property type="match status" value="1"/>
</dbReference>
<keyword evidence="3" id="KW-0378">Hydrolase</keyword>
<dbReference type="AlphaFoldDB" id="A0A1U7IMZ4"/>
<gene>
    <name evidence="3" type="ORF">NIES2119_08870</name>
</gene>
<dbReference type="GO" id="GO:0050313">
    <property type="term" value="F:sulfur dioxygenase activity"/>
    <property type="evidence" value="ECO:0007669"/>
    <property type="project" value="InterPro"/>
</dbReference>
<dbReference type="Pfam" id="PF00581">
    <property type="entry name" value="Rhodanese"/>
    <property type="match status" value="2"/>
</dbReference>
<dbReference type="PANTHER" id="PTHR43084:SF1">
    <property type="entry name" value="PERSULFIDE DIOXYGENASE ETHE1, MITOCHONDRIAL"/>
    <property type="match status" value="1"/>
</dbReference>
<dbReference type="STRING" id="454136.NIES2119_08870"/>
<accession>A0A1U7IMZ4</accession>
<dbReference type="PANTHER" id="PTHR43084">
    <property type="entry name" value="PERSULFIDE DIOXYGENASE ETHE1"/>
    <property type="match status" value="1"/>
</dbReference>
<dbReference type="GO" id="GO:0006749">
    <property type="term" value="P:glutathione metabolic process"/>
    <property type="evidence" value="ECO:0007669"/>
    <property type="project" value="InterPro"/>
</dbReference>
<dbReference type="GO" id="GO:0046872">
    <property type="term" value="F:metal ion binding"/>
    <property type="evidence" value="ECO:0007669"/>
    <property type="project" value="UniProtKB-KW"/>
</dbReference>
<evidence type="ECO:0000259" key="2">
    <source>
        <dbReference type="PROSITE" id="PS50206"/>
    </source>
</evidence>
<dbReference type="EMBL" id="MRCE01000007">
    <property type="protein sequence ID" value="OKH38697.1"/>
    <property type="molecule type" value="Genomic_DNA"/>
</dbReference>
<proteinExistence type="predicted"/>
<dbReference type="OrthoDB" id="9761531at2"/>
<dbReference type="InterPro" id="IPR036866">
    <property type="entry name" value="RibonucZ/Hydroxyglut_hydro"/>
</dbReference>
<dbReference type="GO" id="GO:0070813">
    <property type="term" value="P:hydrogen sulfide metabolic process"/>
    <property type="evidence" value="ECO:0007669"/>
    <property type="project" value="TreeGrafter"/>
</dbReference>
<protein>
    <submittedName>
        <fullName evidence="3">MBL fold metallo-hydrolase</fullName>
    </submittedName>
</protein>
<evidence type="ECO:0000256" key="1">
    <source>
        <dbReference type="ARBA" id="ARBA00022723"/>
    </source>
</evidence>
<dbReference type="GO" id="GO:0004792">
    <property type="term" value="F:thiosulfate-cyanide sulfurtransferase activity"/>
    <property type="evidence" value="ECO:0007669"/>
    <property type="project" value="InterPro"/>
</dbReference>
<dbReference type="InterPro" id="IPR001279">
    <property type="entry name" value="Metallo-B-lactamas"/>
</dbReference>
<dbReference type="CDD" id="cd07724">
    <property type="entry name" value="POD-like_MBL-fold"/>
    <property type="match status" value="1"/>
</dbReference>
<dbReference type="PROSITE" id="PS50206">
    <property type="entry name" value="RHODANESE_3"/>
    <property type="match status" value="2"/>
</dbReference>
<dbReference type="Proteomes" id="UP000185860">
    <property type="component" value="Unassembled WGS sequence"/>
</dbReference>
<name>A0A1U7IMZ4_9CYAN</name>
<dbReference type="GO" id="GO:0016787">
    <property type="term" value="F:hydrolase activity"/>
    <property type="evidence" value="ECO:0007669"/>
    <property type="project" value="UniProtKB-KW"/>
</dbReference>
<dbReference type="InterPro" id="IPR036873">
    <property type="entry name" value="Rhodanese-like_dom_sf"/>
</dbReference>
<dbReference type="Pfam" id="PF00753">
    <property type="entry name" value="Lactamase_B"/>
    <property type="match status" value="1"/>
</dbReference>
<dbReference type="CDD" id="cd00158">
    <property type="entry name" value="RHOD"/>
    <property type="match status" value="2"/>
</dbReference>
<reference evidence="3 4" key="1">
    <citation type="submission" date="2016-11" db="EMBL/GenBank/DDBJ databases">
        <title>Draft Genome Sequences of Nine Cyanobacterial Strains from Diverse Habitats.</title>
        <authorList>
            <person name="Zhu T."/>
            <person name="Hou S."/>
            <person name="Lu X."/>
            <person name="Hess W.R."/>
        </authorList>
    </citation>
    <scope>NUCLEOTIDE SEQUENCE [LARGE SCALE GENOMIC DNA]</scope>
    <source>
        <strain evidence="3 4">IAM M-71</strain>
    </source>
</reference>
<dbReference type="FunFam" id="3.60.15.10:FF:000030">
    <property type="entry name" value="Metallo-beta-lactamase family protein"/>
    <property type="match status" value="1"/>
</dbReference>
<dbReference type="FunFam" id="3.40.250.10:FF:000049">
    <property type="entry name" value="Phage shock protein E"/>
    <property type="match status" value="1"/>
</dbReference>
<keyword evidence="1" id="KW-0479">Metal-binding</keyword>